<dbReference type="AlphaFoldDB" id="A0A839UGA7"/>
<comment type="caution">
    <text evidence="1">The sequence shown here is derived from an EMBL/GenBank/DDBJ whole genome shotgun (WGS) entry which is preliminary data.</text>
</comment>
<reference evidence="1 2" key="1">
    <citation type="submission" date="2020-08" db="EMBL/GenBank/DDBJ databases">
        <title>Genomic Encyclopedia of Type Strains, Phase III (KMG-III): the genomes of soil and plant-associated and newly described type strains.</title>
        <authorList>
            <person name="Whitman W."/>
        </authorList>
    </citation>
    <scope>NUCLEOTIDE SEQUENCE [LARGE SCALE GENOMIC DNA]</scope>
    <source>
        <strain evidence="1 2">CECT 7015</strain>
    </source>
</reference>
<accession>A0A839UGA7</accession>
<protein>
    <submittedName>
        <fullName evidence="1">Uncharacterized protein</fullName>
    </submittedName>
</protein>
<evidence type="ECO:0000313" key="2">
    <source>
        <dbReference type="Proteomes" id="UP000554520"/>
    </source>
</evidence>
<sequence length="62" mass="6516">MRVAAIDYEQLPGIPRGSGVVEKADAEKALLELNTCAGAVKPTINSRFPDLTFAASLALSRA</sequence>
<dbReference type="Proteomes" id="UP000554520">
    <property type="component" value="Unassembled WGS sequence"/>
</dbReference>
<keyword evidence="2" id="KW-1185">Reference proteome</keyword>
<dbReference type="RefSeq" id="WP_158482244.1">
    <property type="nucleotide sequence ID" value="NZ_JACHXN010000015.1"/>
</dbReference>
<name>A0A839UGA7_9HYPH</name>
<evidence type="ECO:0000313" key="1">
    <source>
        <dbReference type="EMBL" id="MBB3147842.1"/>
    </source>
</evidence>
<gene>
    <name evidence="1" type="ORF">FHS21_004277</name>
</gene>
<organism evidence="1 2">
    <name type="scientific">Phyllobacterium trifolii</name>
    <dbReference type="NCBI Taxonomy" id="300193"/>
    <lineage>
        <taxon>Bacteria</taxon>
        <taxon>Pseudomonadati</taxon>
        <taxon>Pseudomonadota</taxon>
        <taxon>Alphaproteobacteria</taxon>
        <taxon>Hyphomicrobiales</taxon>
        <taxon>Phyllobacteriaceae</taxon>
        <taxon>Phyllobacterium</taxon>
    </lineage>
</organism>
<proteinExistence type="predicted"/>
<dbReference type="EMBL" id="JACHXN010000015">
    <property type="protein sequence ID" value="MBB3147842.1"/>
    <property type="molecule type" value="Genomic_DNA"/>
</dbReference>